<evidence type="ECO:0000313" key="4">
    <source>
        <dbReference type="Proteomes" id="UP000629287"/>
    </source>
</evidence>
<accession>A0A8I0TPF8</accession>
<keyword evidence="4" id="KW-1185">Reference proteome</keyword>
<dbReference type="RefSeq" id="WP_078907110.1">
    <property type="nucleotide sequence ID" value="NZ_JADBGF010000001.1"/>
</dbReference>
<evidence type="ECO:0000259" key="2">
    <source>
        <dbReference type="Pfam" id="PF13628"/>
    </source>
</evidence>
<evidence type="ECO:0000313" key="3">
    <source>
        <dbReference type="EMBL" id="MBE1595297.1"/>
    </source>
</evidence>
<evidence type="ECO:0000256" key="1">
    <source>
        <dbReference type="SAM" id="MobiDB-lite"/>
    </source>
</evidence>
<dbReference type="OrthoDB" id="3674617at2"/>
<feature type="compositionally biased region" description="Low complexity" evidence="1">
    <location>
        <begin position="256"/>
        <end position="271"/>
    </location>
</feature>
<reference evidence="3 4" key="1">
    <citation type="submission" date="2020-10" db="EMBL/GenBank/DDBJ databases">
        <title>Sequencing the genomes of 1000 actinobacteria strains.</title>
        <authorList>
            <person name="Klenk H.-P."/>
        </authorList>
    </citation>
    <scope>NUCLEOTIDE SEQUENCE [LARGE SCALE GENOMIC DNA]</scope>
    <source>
        <strain evidence="3 4">DSM 41803</strain>
    </source>
</reference>
<dbReference type="InterPro" id="IPR025419">
    <property type="entry name" value="DUF4142"/>
</dbReference>
<comment type="caution">
    <text evidence="3">The sequence shown here is derived from an EMBL/GenBank/DDBJ whole genome shotgun (WGS) entry which is preliminary data.</text>
</comment>
<proteinExistence type="predicted"/>
<feature type="region of interest" description="Disordered" evidence="1">
    <location>
        <begin position="197"/>
        <end position="281"/>
    </location>
</feature>
<sequence>MRRTRSIGTIFVSGGLVMTVAALAYPALVGVGTTTATPDRIIADTRYGPLTEADRDFVIKVRSAGLWEYPLGEMAMQRGTTSEMKEAGAHLVAGHAGLDELCRRIAPELGITLNNQASPQQQQFVATADAATGKEFDSTAVTIMRVTHGQIFPAIAKIRASTRNTMVRQLADLANDTVLDHITVLEKTGLVNHDQVNYQQTNPPKLPKEQVTPPVPQPGAPMVVLAPRPDLNVRTSAPTATPTDGSTAGSGGGSTSGSTDGATATPTDGSTAGSGGGGATQ</sequence>
<dbReference type="Proteomes" id="UP000629287">
    <property type="component" value="Unassembled WGS sequence"/>
</dbReference>
<feature type="domain" description="DUF4142" evidence="2">
    <location>
        <begin position="53"/>
        <end position="183"/>
    </location>
</feature>
<dbReference type="EMBL" id="JADBGF010000001">
    <property type="protein sequence ID" value="MBE1595297.1"/>
    <property type="molecule type" value="Genomic_DNA"/>
</dbReference>
<feature type="compositionally biased region" description="Gly residues" evidence="1">
    <location>
        <begin position="272"/>
        <end position="281"/>
    </location>
</feature>
<feature type="compositionally biased region" description="Low complexity" evidence="1">
    <location>
        <begin position="235"/>
        <end position="247"/>
    </location>
</feature>
<name>A0A8I0TPF8_9ACTN</name>
<dbReference type="Pfam" id="PF13628">
    <property type="entry name" value="DUF4142"/>
    <property type="match status" value="1"/>
</dbReference>
<dbReference type="AlphaFoldDB" id="A0A8I0TPF8"/>
<gene>
    <name evidence="3" type="ORF">H4687_001426</name>
</gene>
<dbReference type="GeneID" id="86826025"/>
<protein>
    <submittedName>
        <fullName evidence="3">Putative outer membrane protein</fullName>
    </submittedName>
</protein>
<organism evidence="3 4">
    <name type="scientific">Streptomyces stelliscabiei</name>
    <dbReference type="NCBI Taxonomy" id="146820"/>
    <lineage>
        <taxon>Bacteria</taxon>
        <taxon>Bacillati</taxon>
        <taxon>Actinomycetota</taxon>
        <taxon>Actinomycetes</taxon>
        <taxon>Kitasatosporales</taxon>
        <taxon>Streptomycetaceae</taxon>
        <taxon>Streptomyces</taxon>
    </lineage>
</organism>